<comment type="similarity">
    <text evidence="1">Belongs to the peptidase C1 family.</text>
</comment>
<evidence type="ECO:0000256" key="2">
    <source>
        <dbReference type="ARBA" id="ARBA00023145"/>
    </source>
</evidence>
<dbReference type="PROSITE" id="PS00139">
    <property type="entry name" value="THIOL_PROTEASE_CYS"/>
    <property type="match status" value="1"/>
</dbReference>
<dbReference type="PRINTS" id="PR00705">
    <property type="entry name" value="PAPAIN"/>
</dbReference>
<dbReference type="InterPro" id="IPR038765">
    <property type="entry name" value="Papain-like_cys_pep_sf"/>
</dbReference>
<dbReference type="InterPro" id="IPR025661">
    <property type="entry name" value="Pept_asp_AS"/>
</dbReference>
<dbReference type="SUPFAM" id="SSF54001">
    <property type="entry name" value="Cysteine proteinases"/>
    <property type="match status" value="1"/>
</dbReference>
<dbReference type="SMART" id="SM00645">
    <property type="entry name" value="Pept_C1"/>
    <property type="match status" value="1"/>
</dbReference>
<dbReference type="PROSITE" id="PS00639">
    <property type="entry name" value="THIOL_PROTEASE_HIS"/>
    <property type="match status" value="1"/>
</dbReference>
<name>A0AAV1UIJ3_9STRA</name>
<evidence type="ECO:0000313" key="8">
    <source>
        <dbReference type="Proteomes" id="UP001162060"/>
    </source>
</evidence>
<keyword evidence="4" id="KW-0732">Signal</keyword>
<dbReference type="SMART" id="SM00848">
    <property type="entry name" value="Inhibitor_I29"/>
    <property type="match status" value="1"/>
</dbReference>
<dbReference type="CDD" id="cd02248">
    <property type="entry name" value="Peptidase_C1A"/>
    <property type="match status" value="1"/>
</dbReference>
<organism evidence="7 8">
    <name type="scientific">Peronospora matthiolae</name>
    <dbReference type="NCBI Taxonomy" id="2874970"/>
    <lineage>
        <taxon>Eukaryota</taxon>
        <taxon>Sar</taxon>
        <taxon>Stramenopiles</taxon>
        <taxon>Oomycota</taxon>
        <taxon>Peronosporomycetes</taxon>
        <taxon>Peronosporales</taxon>
        <taxon>Peronosporaceae</taxon>
        <taxon>Peronospora</taxon>
    </lineage>
</organism>
<dbReference type="InterPro" id="IPR013128">
    <property type="entry name" value="Peptidase_C1A"/>
</dbReference>
<comment type="caution">
    <text evidence="7">The sequence shown here is derived from an EMBL/GenBank/DDBJ whole genome shotgun (WGS) entry which is preliminary data.</text>
</comment>
<dbReference type="InterPro" id="IPR000169">
    <property type="entry name" value="Pept_cys_AS"/>
</dbReference>
<dbReference type="InterPro" id="IPR025660">
    <property type="entry name" value="Pept_his_AS"/>
</dbReference>
<evidence type="ECO:0000256" key="4">
    <source>
        <dbReference type="SAM" id="SignalP"/>
    </source>
</evidence>
<dbReference type="EMBL" id="CAKLBY020000194">
    <property type="protein sequence ID" value="CAK7933483.1"/>
    <property type="molecule type" value="Genomic_DNA"/>
</dbReference>
<accession>A0AAV1UIJ3</accession>
<evidence type="ECO:0000256" key="1">
    <source>
        <dbReference type="ARBA" id="ARBA00008455"/>
    </source>
</evidence>
<dbReference type="PANTHER" id="PTHR12411">
    <property type="entry name" value="CYSTEINE PROTEASE FAMILY C1-RELATED"/>
    <property type="match status" value="1"/>
</dbReference>
<dbReference type="Proteomes" id="UP001162060">
    <property type="component" value="Unassembled WGS sequence"/>
</dbReference>
<feature type="signal peptide" evidence="4">
    <location>
        <begin position="1"/>
        <end position="25"/>
    </location>
</feature>
<keyword evidence="2" id="KW-0865">Zymogen</keyword>
<dbReference type="FunFam" id="3.90.70.10:FF:000039">
    <property type="entry name" value="Cysteine proteinase 2, putative"/>
    <property type="match status" value="1"/>
</dbReference>
<feature type="domain" description="Cathepsin propeptide inhibitor" evidence="6">
    <location>
        <begin position="45"/>
        <end position="109"/>
    </location>
</feature>
<protein>
    <submittedName>
        <fullName evidence="7">Uncharacterized protein</fullName>
    </submittedName>
</protein>
<gene>
    <name evidence="7" type="ORF">PM001_LOCUS18633</name>
</gene>
<evidence type="ECO:0000259" key="5">
    <source>
        <dbReference type="SMART" id="SM00645"/>
    </source>
</evidence>
<dbReference type="PROSITE" id="PS00640">
    <property type="entry name" value="THIOL_PROTEASE_ASN"/>
    <property type="match status" value="1"/>
</dbReference>
<reference evidence="7" key="1">
    <citation type="submission" date="2024-01" db="EMBL/GenBank/DDBJ databases">
        <authorList>
            <person name="Webb A."/>
        </authorList>
    </citation>
    <scope>NUCLEOTIDE SEQUENCE</scope>
    <source>
        <strain evidence="7">Pm1</strain>
    </source>
</reference>
<dbReference type="Gene3D" id="3.90.70.10">
    <property type="entry name" value="Cysteine proteinases"/>
    <property type="match status" value="1"/>
</dbReference>
<dbReference type="AlphaFoldDB" id="A0AAV1UIJ3"/>
<dbReference type="InterPro" id="IPR013201">
    <property type="entry name" value="Prot_inhib_I29"/>
</dbReference>
<dbReference type="GO" id="GO:0006508">
    <property type="term" value="P:proteolysis"/>
    <property type="evidence" value="ECO:0007669"/>
    <property type="project" value="InterPro"/>
</dbReference>
<evidence type="ECO:0000313" key="7">
    <source>
        <dbReference type="EMBL" id="CAK7933483.1"/>
    </source>
</evidence>
<dbReference type="GO" id="GO:0008234">
    <property type="term" value="F:cysteine-type peptidase activity"/>
    <property type="evidence" value="ECO:0007669"/>
    <property type="project" value="InterPro"/>
</dbReference>
<dbReference type="InterPro" id="IPR039417">
    <property type="entry name" value="Peptidase_C1A_papain-like"/>
</dbReference>
<feature type="domain" description="Peptidase C1A papain C-terminal" evidence="5">
    <location>
        <begin position="140"/>
        <end position="360"/>
    </location>
</feature>
<proteinExistence type="inferred from homology"/>
<sequence length="386" mass="42955">MRRPDPMKTFPSLLAAASALAAATAMTTDLPLSLNSNEQQTWEAFNDYALEYKKDYLLTESEDDLVQLRFRAFATNWKRIQLHNEAYEREEVSFTLGLNELADLSDSEYKQRLQYQYRHHSKRKAQAVETFAKPHDFSDVPETWDWRTHNIVTPVKNQGQCGSCWAFSAVAAMESAYALSTGTLESFSEQELVDCTLGGIDTCNHGGEMSEGYQEIIDHHGGKIDRETDYEYTAESTGVCNAKDDKAVGHFTAFANVTSGDEEALQAAIATKGVQAVAIDASSFTFQLYRHGVYSWPLCGNAPDALDHGVAAAGYGVFNKKHFWLVKNSWGDTWGMKGYIMMSRNKNNQCGIATDASYPIMTKETSGAAIEDHIEVQEMSEVASVM</sequence>
<evidence type="ECO:0000259" key="6">
    <source>
        <dbReference type="SMART" id="SM00848"/>
    </source>
</evidence>
<dbReference type="Pfam" id="PF08246">
    <property type="entry name" value="Inhibitor_I29"/>
    <property type="match status" value="1"/>
</dbReference>
<dbReference type="Pfam" id="PF00112">
    <property type="entry name" value="Peptidase_C1"/>
    <property type="match status" value="1"/>
</dbReference>
<feature type="chain" id="PRO_5043606590" evidence="4">
    <location>
        <begin position="26"/>
        <end position="386"/>
    </location>
</feature>
<evidence type="ECO:0000256" key="3">
    <source>
        <dbReference type="ARBA" id="ARBA00023157"/>
    </source>
</evidence>
<dbReference type="InterPro" id="IPR000668">
    <property type="entry name" value="Peptidase_C1A_C"/>
</dbReference>
<keyword evidence="3" id="KW-1015">Disulfide bond</keyword>